<keyword evidence="4" id="KW-0479">Metal-binding</keyword>
<evidence type="ECO:0000256" key="7">
    <source>
        <dbReference type="ARBA" id="ARBA00022833"/>
    </source>
</evidence>
<evidence type="ECO:0000256" key="3">
    <source>
        <dbReference type="ARBA" id="ARBA00022553"/>
    </source>
</evidence>
<dbReference type="PANTHER" id="PTHR23235:SF145">
    <property type="entry name" value="KRUPPEL-LIKE FACTOR 1"/>
    <property type="match status" value="1"/>
</dbReference>
<keyword evidence="7" id="KW-0862">Zinc</keyword>
<keyword evidence="17" id="KW-1185">Reference proteome</keyword>
<proteinExistence type="inferred from homology"/>
<evidence type="ECO:0000256" key="12">
    <source>
        <dbReference type="ARBA" id="ARBA00023163"/>
    </source>
</evidence>
<feature type="domain" description="C2H2-type" evidence="15">
    <location>
        <begin position="331"/>
        <end position="360"/>
    </location>
</feature>
<evidence type="ECO:0000256" key="6">
    <source>
        <dbReference type="ARBA" id="ARBA00022771"/>
    </source>
</evidence>
<dbReference type="FunFam" id="3.30.160.60:FF:000018">
    <property type="entry name" value="Krueppel-like factor 15"/>
    <property type="match status" value="1"/>
</dbReference>
<comment type="caution">
    <text evidence="16">The sequence shown here is derived from an EMBL/GenBank/DDBJ whole genome shotgun (WGS) entry which is preliminary data.</text>
</comment>
<keyword evidence="3" id="KW-0597">Phosphoprotein</keyword>
<dbReference type="Pfam" id="PF00096">
    <property type="entry name" value="zf-C2H2"/>
    <property type="match status" value="3"/>
</dbReference>
<dbReference type="GO" id="GO:0008270">
    <property type="term" value="F:zinc ion binding"/>
    <property type="evidence" value="ECO:0007669"/>
    <property type="project" value="UniProtKB-KW"/>
</dbReference>
<evidence type="ECO:0000256" key="14">
    <source>
        <dbReference type="PROSITE-ProRule" id="PRU00042"/>
    </source>
</evidence>
<dbReference type="PROSITE" id="PS00028">
    <property type="entry name" value="ZINC_FINGER_C2H2_1"/>
    <property type="match status" value="3"/>
</dbReference>
<keyword evidence="5" id="KW-0677">Repeat</keyword>
<name>A0A8J7NQR7_ATRSP</name>
<comment type="subcellular location">
    <subcellularLocation>
        <location evidence="1">Nucleus</location>
    </subcellularLocation>
</comment>
<evidence type="ECO:0000256" key="9">
    <source>
        <dbReference type="ARBA" id="ARBA00023015"/>
    </source>
</evidence>
<gene>
    <name evidence="16" type="primary">Klf1</name>
    <name evidence="16" type="ORF">GTO95_0014733</name>
</gene>
<feature type="non-terminal residue" evidence="16">
    <location>
        <position position="414"/>
    </location>
</feature>
<comment type="similarity">
    <text evidence="2">Belongs to the krueppel C2H2-type zinc-finger protein family.</text>
</comment>
<feature type="domain" description="C2H2-type" evidence="15">
    <location>
        <begin position="391"/>
        <end position="414"/>
    </location>
</feature>
<dbReference type="EMBL" id="JAAWVO010038431">
    <property type="protein sequence ID" value="MBN3318132.1"/>
    <property type="molecule type" value="Genomic_DNA"/>
</dbReference>
<keyword evidence="10" id="KW-0238">DNA-binding</keyword>
<dbReference type="PANTHER" id="PTHR23235">
    <property type="entry name" value="KRUEPPEL-LIKE TRANSCRIPTION FACTOR"/>
    <property type="match status" value="1"/>
</dbReference>
<accession>A0A8J7NQR7</accession>
<evidence type="ECO:0000256" key="5">
    <source>
        <dbReference type="ARBA" id="ARBA00022737"/>
    </source>
</evidence>
<dbReference type="GO" id="GO:0000981">
    <property type="term" value="F:DNA-binding transcription factor activity, RNA polymerase II-specific"/>
    <property type="evidence" value="ECO:0007669"/>
    <property type="project" value="TreeGrafter"/>
</dbReference>
<reference evidence="16" key="1">
    <citation type="journal article" date="2021" name="Cell">
        <title>Tracing the genetic footprints of vertebrate landing in non-teleost ray-finned fishes.</title>
        <authorList>
            <person name="Bi X."/>
            <person name="Wang K."/>
            <person name="Yang L."/>
            <person name="Pan H."/>
            <person name="Jiang H."/>
            <person name="Wei Q."/>
            <person name="Fang M."/>
            <person name="Yu H."/>
            <person name="Zhu C."/>
            <person name="Cai Y."/>
            <person name="He Y."/>
            <person name="Gan X."/>
            <person name="Zeng H."/>
            <person name="Yu D."/>
            <person name="Zhu Y."/>
            <person name="Jiang H."/>
            <person name="Qiu Q."/>
            <person name="Yang H."/>
            <person name="Zhang Y.E."/>
            <person name="Wang W."/>
            <person name="Zhu M."/>
            <person name="He S."/>
            <person name="Zhang G."/>
        </authorList>
    </citation>
    <scope>NUCLEOTIDE SEQUENCE</scope>
    <source>
        <strain evidence="16">Allg_001</strain>
    </source>
</reference>
<dbReference type="Proteomes" id="UP000736164">
    <property type="component" value="Unassembled WGS sequence"/>
</dbReference>
<evidence type="ECO:0000256" key="8">
    <source>
        <dbReference type="ARBA" id="ARBA00022843"/>
    </source>
</evidence>
<dbReference type="GO" id="GO:0005634">
    <property type="term" value="C:nucleus"/>
    <property type="evidence" value="ECO:0007669"/>
    <property type="project" value="UniProtKB-SubCell"/>
</dbReference>
<evidence type="ECO:0000256" key="2">
    <source>
        <dbReference type="ARBA" id="ARBA00006991"/>
    </source>
</evidence>
<dbReference type="AlphaFoldDB" id="A0A8J7NQR7"/>
<dbReference type="InterPro" id="IPR036236">
    <property type="entry name" value="Znf_C2H2_sf"/>
</dbReference>
<evidence type="ECO:0000313" key="17">
    <source>
        <dbReference type="Proteomes" id="UP000736164"/>
    </source>
</evidence>
<dbReference type="SMART" id="SM00355">
    <property type="entry name" value="ZnF_C2H2"/>
    <property type="match status" value="3"/>
</dbReference>
<evidence type="ECO:0000256" key="11">
    <source>
        <dbReference type="ARBA" id="ARBA00023159"/>
    </source>
</evidence>
<evidence type="ECO:0000256" key="10">
    <source>
        <dbReference type="ARBA" id="ARBA00023125"/>
    </source>
</evidence>
<keyword evidence="9" id="KW-0805">Transcription regulation</keyword>
<evidence type="ECO:0000259" key="15">
    <source>
        <dbReference type="PROSITE" id="PS50157"/>
    </source>
</evidence>
<evidence type="ECO:0000256" key="13">
    <source>
        <dbReference type="ARBA" id="ARBA00023242"/>
    </source>
</evidence>
<dbReference type="GO" id="GO:0045893">
    <property type="term" value="P:positive regulation of DNA-templated transcription"/>
    <property type="evidence" value="ECO:0007669"/>
    <property type="project" value="UniProtKB-ARBA"/>
</dbReference>
<sequence>MKTDKMALTQAVLPSFSSFSNFCNSPENGKTWKMEDDTLTPALDITKMEMGSDPGFSYEPQKALRNELEDKEDENSASWDVEFLLSGINSPGSDLGPAMNCNSQQPLQAEQRKGHNGLYQVKEEEGVILKQQSNMDQQLQANSSLMLELLSPQPLLSTFPDVLQNSQITYAADYQSKLYTLESSPAEHFAFCLGSEQERNEDMDCVGSVKGKACNLGHYPGPAFSNSHFLPNRPSIIDPPMTQQCHYGFVPGYHHSHHTTVFYPEQCQSGYTPYPAAVAYKGAISHPGLFVAPVQGPGVSPSSHPALLAPLAGQEGKRTRKTSSRKRVAMHSCEHPGCTKTYTKSSHLKAHLRTHTGEKPYHCTWEGCGWKFARSDELTRHYRKHTGQRPFQCLLCERAFSRSDHLALHMKRHA</sequence>
<evidence type="ECO:0000256" key="1">
    <source>
        <dbReference type="ARBA" id="ARBA00004123"/>
    </source>
</evidence>
<feature type="domain" description="C2H2-type" evidence="15">
    <location>
        <begin position="361"/>
        <end position="390"/>
    </location>
</feature>
<keyword evidence="6 14" id="KW-0863">Zinc-finger</keyword>
<dbReference type="FunFam" id="3.30.160.60:FF:000624">
    <property type="entry name" value="zinc finger protein 697"/>
    <property type="match status" value="1"/>
</dbReference>
<evidence type="ECO:0000313" key="16">
    <source>
        <dbReference type="EMBL" id="MBN3318132.1"/>
    </source>
</evidence>
<dbReference type="GO" id="GO:0000978">
    <property type="term" value="F:RNA polymerase II cis-regulatory region sequence-specific DNA binding"/>
    <property type="evidence" value="ECO:0007669"/>
    <property type="project" value="TreeGrafter"/>
</dbReference>
<keyword evidence="13" id="KW-0539">Nucleus</keyword>
<protein>
    <submittedName>
        <fullName evidence="16">KLF1 factor</fullName>
    </submittedName>
</protein>
<organism evidence="16 17">
    <name type="scientific">Atractosteus spatula</name>
    <name type="common">Alligator gar</name>
    <name type="synonym">Lepisosteus spatula</name>
    <dbReference type="NCBI Taxonomy" id="7917"/>
    <lineage>
        <taxon>Eukaryota</taxon>
        <taxon>Metazoa</taxon>
        <taxon>Chordata</taxon>
        <taxon>Craniata</taxon>
        <taxon>Vertebrata</taxon>
        <taxon>Euteleostomi</taxon>
        <taxon>Actinopterygii</taxon>
        <taxon>Neopterygii</taxon>
        <taxon>Holostei</taxon>
        <taxon>Semionotiformes</taxon>
        <taxon>Lepisosteidae</taxon>
        <taxon>Atractosteus</taxon>
    </lineage>
</organism>
<keyword evidence="11" id="KW-0010">Activator</keyword>
<keyword evidence="8" id="KW-0832">Ubl conjugation</keyword>
<dbReference type="Gene3D" id="3.30.160.60">
    <property type="entry name" value="Classic Zinc Finger"/>
    <property type="match status" value="3"/>
</dbReference>
<dbReference type="SUPFAM" id="SSF57667">
    <property type="entry name" value="beta-beta-alpha zinc fingers"/>
    <property type="match status" value="2"/>
</dbReference>
<feature type="non-terminal residue" evidence="16">
    <location>
        <position position="1"/>
    </location>
</feature>
<keyword evidence="12" id="KW-0804">Transcription</keyword>
<dbReference type="InterPro" id="IPR013087">
    <property type="entry name" value="Znf_C2H2_type"/>
</dbReference>
<evidence type="ECO:0000256" key="4">
    <source>
        <dbReference type="ARBA" id="ARBA00022723"/>
    </source>
</evidence>
<dbReference type="PROSITE" id="PS50157">
    <property type="entry name" value="ZINC_FINGER_C2H2_2"/>
    <property type="match status" value="3"/>
</dbReference>
<dbReference type="FunFam" id="3.30.160.60:FF:000237">
    <property type="entry name" value="Krueppel-like factor 2"/>
    <property type="match status" value="1"/>
</dbReference>